<protein>
    <submittedName>
        <fullName evidence="1">Uncharacterized protein</fullName>
    </submittedName>
</protein>
<name>A0A8K1GIK1_9PASS</name>
<reference evidence="1" key="1">
    <citation type="submission" date="2019-04" db="EMBL/GenBank/DDBJ databases">
        <title>Genome assembly of Zosterops borbonicus 15179.</title>
        <authorList>
            <person name="Leroy T."/>
            <person name="Anselmetti Y."/>
            <person name="Tilak M.-K."/>
            <person name="Nabholz B."/>
        </authorList>
    </citation>
    <scope>NUCLEOTIDE SEQUENCE</scope>
    <source>
        <strain evidence="1">HGM_15179</strain>
        <tissue evidence="1">Muscle</tissue>
    </source>
</reference>
<accession>A0A8K1GIK1</accession>
<proteinExistence type="predicted"/>
<evidence type="ECO:0000313" key="1">
    <source>
        <dbReference type="EMBL" id="TRZ19604.1"/>
    </source>
</evidence>
<dbReference type="Proteomes" id="UP000796761">
    <property type="component" value="Unassembled WGS sequence"/>
</dbReference>
<gene>
    <name evidence="1" type="ORF">HGM15179_007472</name>
</gene>
<comment type="caution">
    <text evidence="1">The sequence shown here is derived from an EMBL/GenBank/DDBJ whole genome shotgun (WGS) entry which is preliminary data.</text>
</comment>
<keyword evidence="2" id="KW-1185">Reference proteome</keyword>
<organism evidence="1 2">
    <name type="scientific">Zosterops borbonicus</name>
    <dbReference type="NCBI Taxonomy" id="364589"/>
    <lineage>
        <taxon>Eukaryota</taxon>
        <taxon>Metazoa</taxon>
        <taxon>Chordata</taxon>
        <taxon>Craniata</taxon>
        <taxon>Vertebrata</taxon>
        <taxon>Euteleostomi</taxon>
        <taxon>Archelosauria</taxon>
        <taxon>Archosauria</taxon>
        <taxon>Dinosauria</taxon>
        <taxon>Saurischia</taxon>
        <taxon>Theropoda</taxon>
        <taxon>Coelurosauria</taxon>
        <taxon>Aves</taxon>
        <taxon>Neognathae</taxon>
        <taxon>Neoaves</taxon>
        <taxon>Telluraves</taxon>
        <taxon>Australaves</taxon>
        <taxon>Passeriformes</taxon>
        <taxon>Sylvioidea</taxon>
        <taxon>Zosteropidae</taxon>
        <taxon>Zosterops</taxon>
    </lineage>
</organism>
<dbReference type="AlphaFoldDB" id="A0A8K1GIK1"/>
<evidence type="ECO:0000313" key="2">
    <source>
        <dbReference type="Proteomes" id="UP000796761"/>
    </source>
</evidence>
<dbReference type="EMBL" id="SWJQ01000178">
    <property type="protein sequence ID" value="TRZ19604.1"/>
    <property type="molecule type" value="Genomic_DNA"/>
</dbReference>
<sequence length="238" mass="27066">MAGPPLETSMTTLGVALNNLVYWKVPLPMAELIFKASSNPNSSMIPGFTQVKVSLENLDQHPLTPSVLWVCNAEMTHGNGKERPVGMFWPKLAHHKAGITHAGSFLIYGITMQQAQAYRFPVYQKDFYMMGLQHPEVMLEREALCLPQPDCLNGTKTLANPDKNHFLAKARRNSFLTTMPISPTFWCHKRNEINIRQTLGIDIRKEPSRNETTRLDEIREGHRKEIRTIQPTLDTWTA</sequence>